<dbReference type="STRING" id="1274524.BSONL12_02939"/>
<dbReference type="Gene3D" id="2.160.10.10">
    <property type="entry name" value="Hexapeptide repeat proteins"/>
    <property type="match status" value="1"/>
</dbReference>
<dbReference type="AlphaFoldDB" id="M5P7C4"/>
<dbReference type="Pfam" id="PF00132">
    <property type="entry name" value="Hexapep"/>
    <property type="match status" value="1"/>
</dbReference>
<keyword evidence="2 4" id="KW-0808">Transferase</keyword>
<dbReference type="eggNOG" id="COG1045">
    <property type="taxonomic scope" value="Bacteria"/>
</dbReference>
<evidence type="ECO:0000313" key="4">
    <source>
        <dbReference type="EMBL" id="EME75896.1"/>
    </source>
</evidence>
<protein>
    <submittedName>
        <fullName evidence="4">Serine O-acetyltransferase</fullName>
    </submittedName>
</protein>
<dbReference type="SUPFAM" id="SSF51161">
    <property type="entry name" value="Trimeric LpxA-like enzymes"/>
    <property type="match status" value="1"/>
</dbReference>
<dbReference type="CDD" id="cd03354">
    <property type="entry name" value="LbH_SAT"/>
    <property type="match status" value="1"/>
</dbReference>
<dbReference type="PANTHER" id="PTHR42811">
    <property type="entry name" value="SERINE ACETYLTRANSFERASE"/>
    <property type="match status" value="1"/>
</dbReference>
<reference evidence="4 5" key="1">
    <citation type="journal article" date="2013" name="Genome Announc.">
        <title>Draft Whole-Genome Sequence of Bacillus sonorensis Strain L12, a Source of Nonribosomal Lipopeptides.</title>
        <authorList>
            <person name="Adimpong D.B."/>
            <person name="Sorensen K.I."/>
            <person name="Nielsen D.S."/>
            <person name="Thorsen L."/>
            <person name="Rasmussen T.B."/>
            <person name="Derkx P.M."/>
            <person name="Jespersen L."/>
        </authorList>
    </citation>
    <scope>NUCLEOTIDE SEQUENCE [LARGE SCALE GENOMIC DNA]</scope>
    <source>
        <strain evidence="4 5">L12</strain>
    </source>
</reference>
<dbReference type="EMBL" id="AOFM01000003">
    <property type="protein sequence ID" value="EME75896.1"/>
    <property type="molecule type" value="Genomic_DNA"/>
</dbReference>
<comment type="caution">
    <text evidence="4">The sequence shown here is derived from an EMBL/GenBank/DDBJ whole genome shotgun (WGS) entry which is preliminary data.</text>
</comment>
<comment type="similarity">
    <text evidence="1">Belongs to the transferase hexapeptide repeat family.</text>
</comment>
<evidence type="ECO:0000313" key="5">
    <source>
        <dbReference type="Proteomes" id="UP000011907"/>
    </source>
</evidence>
<dbReference type="InterPro" id="IPR011004">
    <property type="entry name" value="Trimer_LpxA-like_sf"/>
</dbReference>
<gene>
    <name evidence="4" type="ORF">BSONL12_02939</name>
</gene>
<name>M5P7C4_9BACI</name>
<dbReference type="PATRIC" id="fig|1274524.3.peg.642"/>
<sequence>MKKAGGIVILTKELRYYLEQDKKALGVSRRKRPKYFGDYVWKYQICLRKHEYYANTNARMLKHIYRYLHKKKGLKLGFDIPINVFGPGLRINHFGLLVVNSNAKIGANCDIHQGVNIGQNHDQFDVPTIGDHVWIGPGAKLFGNIKIANGITIGANAVVNRSFTEENITIAGVPAQKVKEALHKTFGGSEPQHTAQ</sequence>
<keyword evidence="3" id="KW-0012">Acyltransferase</keyword>
<proteinExistence type="inferred from homology"/>
<dbReference type="InterPro" id="IPR045304">
    <property type="entry name" value="LbH_SAT"/>
</dbReference>
<organism evidence="4 5">
    <name type="scientific">Bacillus sonorensis L12</name>
    <dbReference type="NCBI Taxonomy" id="1274524"/>
    <lineage>
        <taxon>Bacteria</taxon>
        <taxon>Bacillati</taxon>
        <taxon>Bacillota</taxon>
        <taxon>Bacilli</taxon>
        <taxon>Bacillales</taxon>
        <taxon>Bacillaceae</taxon>
        <taxon>Bacillus</taxon>
    </lineage>
</organism>
<accession>M5P7C4</accession>
<evidence type="ECO:0000256" key="3">
    <source>
        <dbReference type="ARBA" id="ARBA00023315"/>
    </source>
</evidence>
<dbReference type="GO" id="GO:0016746">
    <property type="term" value="F:acyltransferase activity"/>
    <property type="evidence" value="ECO:0007669"/>
    <property type="project" value="UniProtKB-KW"/>
</dbReference>
<dbReference type="Proteomes" id="UP000011907">
    <property type="component" value="Unassembled WGS sequence"/>
</dbReference>
<dbReference type="InterPro" id="IPR001451">
    <property type="entry name" value="Hexapep"/>
</dbReference>
<evidence type="ECO:0000256" key="1">
    <source>
        <dbReference type="ARBA" id="ARBA00007274"/>
    </source>
</evidence>
<evidence type="ECO:0000256" key="2">
    <source>
        <dbReference type="ARBA" id="ARBA00022679"/>
    </source>
</evidence>